<dbReference type="Pfam" id="PF01717">
    <property type="entry name" value="Meth_synt_2"/>
    <property type="match status" value="1"/>
</dbReference>
<dbReference type="InterPro" id="IPR038071">
    <property type="entry name" value="UROD/MetE-like_sf"/>
</dbReference>
<name>A0A1Q8CWR9_9PSEU</name>
<protein>
    <submittedName>
        <fullName evidence="3">Methionine synthase</fullName>
    </submittedName>
</protein>
<dbReference type="InterPro" id="IPR002629">
    <property type="entry name" value="Met_Synth_C/arc"/>
</dbReference>
<feature type="domain" description="Cobalamin-independent methionine synthase MetE C-terminal/archaeal" evidence="2">
    <location>
        <begin position="11"/>
        <end position="334"/>
    </location>
</feature>
<dbReference type="GO" id="GO:0008270">
    <property type="term" value="F:zinc ion binding"/>
    <property type="evidence" value="ECO:0007669"/>
    <property type="project" value="InterPro"/>
</dbReference>
<reference evidence="3 4" key="1">
    <citation type="submission" date="2016-12" db="EMBL/GenBank/DDBJ databases">
        <title>The draft genome sequence of Actinophytocola sp. 11-183.</title>
        <authorList>
            <person name="Wang W."/>
            <person name="Yuan L."/>
        </authorList>
    </citation>
    <scope>NUCLEOTIDE SEQUENCE [LARGE SCALE GENOMIC DNA]</scope>
    <source>
        <strain evidence="3 4">11-183</strain>
    </source>
</reference>
<evidence type="ECO:0000256" key="1">
    <source>
        <dbReference type="SAM" id="MobiDB-lite"/>
    </source>
</evidence>
<evidence type="ECO:0000259" key="2">
    <source>
        <dbReference type="Pfam" id="PF01717"/>
    </source>
</evidence>
<dbReference type="CDD" id="cd03310">
    <property type="entry name" value="CIMS_like"/>
    <property type="match status" value="1"/>
</dbReference>
<dbReference type="RefSeq" id="WP_075124295.1">
    <property type="nucleotide sequence ID" value="NZ_MSIE01000005.1"/>
</dbReference>
<dbReference type="Gene3D" id="3.20.20.210">
    <property type="match status" value="1"/>
</dbReference>
<gene>
    <name evidence="3" type="ORF">BU204_04765</name>
</gene>
<dbReference type="SUPFAM" id="SSF51726">
    <property type="entry name" value="UROD/MetE-like"/>
    <property type="match status" value="1"/>
</dbReference>
<dbReference type="AlphaFoldDB" id="A0A1Q8CWR9"/>
<dbReference type="Proteomes" id="UP000185596">
    <property type="component" value="Unassembled WGS sequence"/>
</dbReference>
<evidence type="ECO:0000313" key="4">
    <source>
        <dbReference type="Proteomes" id="UP000185596"/>
    </source>
</evidence>
<comment type="caution">
    <text evidence="3">The sequence shown here is derived from an EMBL/GenBank/DDBJ whole genome shotgun (WGS) entry which is preliminary data.</text>
</comment>
<proteinExistence type="predicted"/>
<organism evidence="3 4">
    <name type="scientific">Actinophytocola xanthii</name>
    <dbReference type="NCBI Taxonomy" id="1912961"/>
    <lineage>
        <taxon>Bacteria</taxon>
        <taxon>Bacillati</taxon>
        <taxon>Actinomycetota</taxon>
        <taxon>Actinomycetes</taxon>
        <taxon>Pseudonocardiales</taxon>
        <taxon>Pseudonocardiaceae</taxon>
    </lineage>
</organism>
<feature type="region of interest" description="Disordered" evidence="1">
    <location>
        <begin position="1"/>
        <end position="20"/>
    </location>
</feature>
<dbReference type="STRING" id="1912961.BU204_04765"/>
<dbReference type="EMBL" id="MSIE01000005">
    <property type="protein sequence ID" value="OLF18811.1"/>
    <property type="molecule type" value="Genomic_DNA"/>
</dbReference>
<accession>A0A1Q8CWR9</accession>
<evidence type="ECO:0000313" key="3">
    <source>
        <dbReference type="EMBL" id="OLF18811.1"/>
    </source>
</evidence>
<sequence length="350" mass="36255">MATHPWPPGAATAIGSMPGQDPVEAATVAVGELPDLPHLPELPKRGVGADTIGRAAALLVDIAVEVVPSGYRVTARPGADHRRAVDHLRRDLDALELALERAGTTPPALKVQVAGPWTLTSEVELPRGHRVLTDAGALREFRESLAEGLAAHVTEIRRRTGADVVVQLDEPSLPAVLAGALRTPSKLGTVPAVPEPDARETLAALVTAARTATGQPVVVHCCAPRPPVALFRAAGADAVALDATLLEGTPAVFTDQLGEAVDDGCVLFLGLVPSTEPATPPALADLARPALELVDRLGFPRELLATQAVATPTCGLAGATAAWTRRALALVRDLGKGFVEPPESWSTPGH</sequence>
<keyword evidence="4" id="KW-1185">Reference proteome</keyword>
<dbReference type="GO" id="GO:0009086">
    <property type="term" value="P:methionine biosynthetic process"/>
    <property type="evidence" value="ECO:0007669"/>
    <property type="project" value="InterPro"/>
</dbReference>
<dbReference type="OrthoDB" id="5242426at2"/>
<dbReference type="GO" id="GO:0003871">
    <property type="term" value="F:5-methyltetrahydropteroyltriglutamate-homocysteine S-methyltransferase activity"/>
    <property type="evidence" value="ECO:0007669"/>
    <property type="project" value="InterPro"/>
</dbReference>